<keyword evidence="4" id="KW-1185">Reference proteome</keyword>
<dbReference type="Gene3D" id="3.40.50.12370">
    <property type="match status" value="1"/>
</dbReference>
<dbReference type="InterPro" id="IPR006016">
    <property type="entry name" value="UspA"/>
</dbReference>
<dbReference type="SUPFAM" id="SSF52402">
    <property type="entry name" value="Adenine nucleotide alpha hydrolases-like"/>
    <property type="match status" value="2"/>
</dbReference>
<comment type="similarity">
    <text evidence="1">Belongs to the universal stress protein A family.</text>
</comment>
<dbReference type="CDD" id="cd00293">
    <property type="entry name" value="USP-like"/>
    <property type="match status" value="2"/>
</dbReference>
<dbReference type="EMBL" id="QEKI01000002">
    <property type="protein sequence ID" value="PVY42915.1"/>
    <property type="molecule type" value="Genomic_DNA"/>
</dbReference>
<dbReference type="Proteomes" id="UP000245466">
    <property type="component" value="Unassembled WGS sequence"/>
</dbReference>
<sequence length="282" mass="31043">MKKILCPTDFSKTAAKALEYAVLIARQSGGHLTLLHVVHLPIVDTSETALVASELLGEQMRDAEERLVNLCREIEERHGANRSGEFTCDYILKEALLTDITEHLTKTVGYDLIVMGTTGGGNALEELLIGSNAEAVMEQVKCPVLSVPSTAAYPRIGKIVYASDYAADDIATLREVLNFASSFGASVDVVHVHKEGRSNGDRKSRFLQEMEQAFPGAPIHFEEVVSKHRTDGIKEYYDASGADMVAILRREKGFLRELFSQSLAEKMTYQAEVPLLVIKGKK</sequence>
<proteinExistence type="inferred from homology"/>
<gene>
    <name evidence="3" type="ORF">C8E01_10291</name>
</gene>
<evidence type="ECO:0000259" key="2">
    <source>
        <dbReference type="Pfam" id="PF00582"/>
    </source>
</evidence>
<comment type="caution">
    <text evidence="3">The sequence shown here is derived from an EMBL/GenBank/DDBJ whole genome shotgun (WGS) entry which is preliminary data.</text>
</comment>
<name>A0A2U1B2L4_9BACT</name>
<evidence type="ECO:0000313" key="4">
    <source>
        <dbReference type="Proteomes" id="UP000245466"/>
    </source>
</evidence>
<organism evidence="3 4">
    <name type="scientific">Pontibacter virosus</name>
    <dbReference type="NCBI Taxonomy" id="1765052"/>
    <lineage>
        <taxon>Bacteria</taxon>
        <taxon>Pseudomonadati</taxon>
        <taxon>Bacteroidota</taxon>
        <taxon>Cytophagia</taxon>
        <taxon>Cytophagales</taxon>
        <taxon>Hymenobacteraceae</taxon>
        <taxon>Pontibacter</taxon>
    </lineage>
</organism>
<dbReference type="PANTHER" id="PTHR46268:SF6">
    <property type="entry name" value="UNIVERSAL STRESS PROTEIN UP12"/>
    <property type="match status" value="1"/>
</dbReference>
<feature type="domain" description="UspA" evidence="2">
    <location>
        <begin position="158"/>
        <end position="279"/>
    </location>
</feature>
<reference evidence="3 4" key="1">
    <citation type="submission" date="2018-04" db="EMBL/GenBank/DDBJ databases">
        <title>Genomic Encyclopedia of Type Strains, Phase IV (KMG-IV): sequencing the most valuable type-strain genomes for metagenomic binning, comparative biology and taxonomic classification.</title>
        <authorList>
            <person name="Goeker M."/>
        </authorList>
    </citation>
    <scope>NUCLEOTIDE SEQUENCE [LARGE SCALE GENOMIC DNA]</scope>
    <source>
        <strain evidence="3 4">DSM 100231</strain>
    </source>
</reference>
<evidence type="ECO:0000313" key="3">
    <source>
        <dbReference type="EMBL" id="PVY42915.1"/>
    </source>
</evidence>
<feature type="domain" description="UspA" evidence="2">
    <location>
        <begin position="1"/>
        <end position="148"/>
    </location>
</feature>
<accession>A0A2U1B2L4</accession>
<evidence type="ECO:0000256" key="1">
    <source>
        <dbReference type="ARBA" id="ARBA00008791"/>
    </source>
</evidence>
<dbReference type="RefSeq" id="WP_116541966.1">
    <property type="nucleotide sequence ID" value="NZ_QEKI01000002.1"/>
</dbReference>
<dbReference type="AlphaFoldDB" id="A0A2U1B2L4"/>
<dbReference type="PRINTS" id="PR01438">
    <property type="entry name" value="UNVRSLSTRESS"/>
</dbReference>
<dbReference type="OrthoDB" id="1522603at2"/>
<protein>
    <submittedName>
        <fullName evidence="3">Nucleotide-binding universal stress UspA family protein</fullName>
    </submittedName>
</protein>
<dbReference type="PANTHER" id="PTHR46268">
    <property type="entry name" value="STRESS RESPONSE PROTEIN NHAX"/>
    <property type="match status" value="1"/>
</dbReference>
<dbReference type="Pfam" id="PF00582">
    <property type="entry name" value="Usp"/>
    <property type="match status" value="2"/>
</dbReference>
<dbReference type="InterPro" id="IPR006015">
    <property type="entry name" value="Universal_stress_UspA"/>
</dbReference>